<protein>
    <recommendedName>
        <fullName evidence="3">MADF domain-containing protein</fullName>
    </recommendedName>
</protein>
<dbReference type="InterPro" id="IPR012337">
    <property type="entry name" value="RNaseH-like_sf"/>
</dbReference>
<dbReference type="Proteomes" id="UP000789390">
    <property type="component" value="Unassembled WGS sequence"/>
</dbReference>
<dbReference type="PROSITE" id="PS51029">
    <property type="entry name" value="MADF"/>
    <property type="match status" value="1"/>
</dbReference>
<accession>A0A8J2WK49</accession>
<evidence type="ECO:0000313" key="5">
    <source>
        <dbReference type="Proteomes" id="UP000789390"/>
    </source>
</evidence>
<sequence>MPHSIDESESESQDPKEASGNQKRVEIPSEFFKLISEDKDKNCRLFKCLFEGCIVKKKHDGSPKYLSVCNNSRSNAKRHYLNFIIVHILPLNVVEKPGFKMLVSSLAPQLELRDRKFFTELLEKKFYERQAQLKAALRNSTDAATTLDAWTCRRRSYLGETIQWFDQKTLKGRNACLGCRRITGRHTYDVLAKLIESIHDEFQIKDKLRRMTTDNGSKIKKCFRENGAKSTLPKFEAQMNDVREEIQQFSDDEEELKLEFITPIEEQFLKEYVIVMKPVSKCLDILQADKNVGMGFLLPTISFLKIKLKSLKENASIIHCQPLITTKRFLLLIRFEAMFDDNELILAAISNPKFKLAWLDNKEDVRCAKVLLTCEYKRLRGALEESDSMALFDAKFRWSLDLEEKLIMFGMDYPCIFYPKLTEYRNAEVKGNAFLKIAKSVGCEPSETKLKWAKLKDKFVRERNAYNKPSGSSLFEY</sequence>
<evidence type="ECO:0000256" key="2">
    <source>
        <dbReference type="SAM" id="MobiDB-lite"/>
    </source>
</evidence>
<feature type="region of interest" description="Disordered" evidence="2">
    <location>
        <begin position="1"/>
        <end position="23"/>
    </location>
</feature>
<dbReference type="Pfam" id="PF10545">
    <property type="entry name" value="MADF_DNA_bdg"/>
    <property type="match status" value="1"/>
</dbReference>
<evidence type="ECO:0000256" key="1">
    <source>
        <dbReference type="SAM" id="Coils"/>
    </source>
</evidence>
<dbReference type="OrthoDB" id="6382074at2759"/>
<feature type="coiled-coil region" evidence="1">
    <location>
        <begin position="232"/>
        <end position="259"/>
    </location>
</feature>
<keyword evidence="1" id="KW-0175">Coiled coil</keyword>
<gene>
    <name evidence="4" type="ORF">DGAL_LOCUS4072</name>
</gene>
<keyword evidence="5" id="KW-1185">Reference proteome</keyword>
<feature type="compositionally biased region" description="Basic and acidic residues" evidence="2">
    <location>
        <begin position="13"/>
        <end position="23"/>
    </location>
</feature>
<feature type="domain" description="MADF" evidence="3">
    <location>
        <begin position="405"/>
        <end position="477"/>
    </location>
</feature>
<organism evidence="4 5">
    <name type="scientific">Daphnia galeata</name>
    <dbReference type="NCBI Taxonomy" id="27404"/>
    <lineage>
        <taxon>Eukaryota</taxon>
        <taxon>Metazoa</taxon>
        <taxon>Ecdysozoa</taxon>
        <taxon>Arthropoda</taxon>
        <taxon>Crustacea</taxon>
        <taxon>Branchiopoda</taxon>
        <taxon>Diplostraca</taxon>
        <taxon>Cladocera</taxon>
        <taxon>Anomopoda</taxon>
        <taxon>Daphniidae</taxon>
        <taxon>Daphnia</taxon>
    </lineage>
</organism>
<dbReference type="AlphaFoldDB" id="A0A8J2WK49"/>
<reference evidence="4" key="1">
    <citation type="submission" date="2021-11" db="EMBL/GenBank/DDBJ databases">
        <authorList>
            <person name="Schell T."/>
        </authorList>
    </citation>
    <scope>NUCLEOTIDE SEQUENCE</scope>
    <source>
        <strain evidence="4">M5</strain>
    </source>
</reference>
<proteinExistence type="predicted"/>
<name>A0A8J2WK49_9CRUS</name>
<dbReference type="SUPFAM" id="SSF53098">
    <property type="entry name" value="Ribonuclease H-like"/>
    <property type="match status" value="1"/>
</dbReference>
<dbReference type="PANTHER" id="PTHR47501">
    <property type="entry name" value="TRANSPOSASE-RELATED"/>
    <property type="match status" value="1"/>
</dbReference>
<dbReference type="InterPro" id="IPR006578">
    <property type="entry name" value="MADF-dom"/>
</dbReference>
<dbReference type="EMBL" id="CAKKLH010000066">
    <property type="protein sequence ID" value="CAH0101733.1"/>
    <property type="molecule type" value="Genomic_DNA"/>
</dbReference>
<evidence type="ECO:0000259" key="3">
    <source>
        <dbReference type="PROSITE" id="PS51029"/>
    </source>
</evidence>
<evidence type="ECO:0000313" key="4">
    <source>
        <dbReference type="EMBL" id="CAH0101733.1"/>
    </source>
</evidence>
<comment type="caution">
    <text evidence="4">The sequence shown here is derived from an EMBL/GenBank/DDBJ whole genome shotgun (WGS) entry which is preliminary data.</text>
</comment>